<dbReference type="RefSeq" id="WP_021283589.1">
    <property type="nucleotide sequence ID" value="NZ_JAGGLL010000002.1"/>
</dbReference>
<proteinExistence type="predicted"/>
<dbReference type="SUPFAM" id="SSF55608">
    <property type="entry name" value="Homing endonucleases"/>
    <property type="match status" value="1"/>
</dbReference>
<evidence type="ECO:0000313" key="3">
    <source>
        <dbReference type="Proteomes" id="UP001519308"/>
    </source>
</evidence>
<protein>
    <recommendedName>
        <fullName evidence="1">Homing endonuclease LAGLIDADG domain-containing protein</fullName>
    </recommendedName>
</protein>
<gene>
    <name evidence="2" type="ORF">J2Z44_000433</name>
</gene>
<dbReference type="InterPro" id="IPR027434">
    <property type="entry name" value="Homing_endonucl"/>
</dbReference>
<evidence type="ECO:0000259" key="1">
    <source>
        <dbReference type="Pfam" id="PF14528"/>
    </source>
</evidence>
<feature type="domain" description="Homing endonuclease LAGLIDADG" evidence="1">
    <location>
        <begin position="169"/>
        <end position="234"/>
    </location>
</feature>
<evidence type="ECO:0000313" key="2">
    <source>
        <dbReference type="EMBL" id="MBP2020649.1"/>
    </source>
</evidence>
<dbReference type="InterPro" id="IPR004860">
    <property type="entry name" value="LAGLIDADG_dom"/>
</dbReference>
<name>A0ABS4JYN6_9CLOT</name>
<dbReference type="Gene3D" id="3.10.28.10">
    <property type="entry name" value="Homing endonucleases"/>
    <property type="match status" value="1"/>
</dbReference>
<dbReference type="EMBL" id="JAGGLL010000002">
    <property type="protein sequence ID" value="MBP2020649.1"/>
    <property type="molecule type" value="Genomic_DNA"/>
</dbReference>
<accession>A0ABS4JYN6</accession>
<reference evidence="2 3" key="1">
    <citation type="submission" date="2021-03" db="EMBL/GenBank/DDBJ databases">
        <title>Genomic Encyclopedia of Type Strains, Phase IV (KMG-IV): sequencing the most valuable type-strain genomes for metagenomic binning, comparative biology and taxonomic classification.</title>
        <authorList>
            <person name="Goeker M."/>
        </authorList>
    </citation>
    <scope>NUCLEOTIDE SEQUENCE [LARGE SCALE GENOMIC DNA]</scope>
    <source>
        <strain evidence="2 3">DSM 28650</strain>
    </source>
</reference>
<comment type="caution">
    <text evidence="2">The sequence shown here is derived from an EMBL/GenBank/DDBJ whole genome shotgun (WGS) entry which is preliminary data.</text>
</comment>
<keyword evidence="3" id="KW-1185">Reference proteome</keyword>
<dbReference type="Proteomes" id="UP001519308">
    <property type="component" value="Unassembled WGS sequence"/>
</dbReference>
<sequence length="271" mass="31769">MTRYKLDKYKDEIVNLYINEKLSCAKIANLYNAHLCGIYDALKRWGIKTRNLSDSHKLYKVNDNYFKNIDSEAKAYWLGFIYADGYITKPSNIGISLKDIDDVHLTKFLKCINSDYPINYYVSTGYGECRYARIIINSVQMFNDLLLKGVKLKKSLILQFPDEQIVPKEFQLSFIRGYFDGDGSLILSENSINIKLCGTKEFLCKVIEIFNEVSNYNFQNKLFKRHKDEKNNYYFSYGGRLKVISILSKLYDNANIFLDRKFEKYNKLINS</sequence>
<dbReference type="Pfam" id="PF14528">
    <property type="entry name" value="LAGLIDADG_3"/>
    <property type="match status" value="1"/>
</dbReference>
<organism evidence="2 3">
    <name type="scientific">Clostridium punense</name>
    <dbReference type="NCBI Taxonomy" id="1054297"/>
    <lineage>
        <taxon>Bacteria</taxon>
        <taxon>Bacillati</taxon>
        <taxon>Bacillota</taxon>
        <taxon>Clostridia</taxon>
        <taxon>Eubacteriales</taxon>
        <taxon>Clostridiaceae</taxon>
        <taxon>Clostridium</taxon>
    </lineage>
</organism>